<dbReference type="Pfam" id="PF05348">
    <property type="entry name" value="UMP1"/>
    <property type="match status" value="1"/>
</dbReference>
<reference evidence="3" key="1">
    <citation type="submission" date="2019-12" db="EMBL/GenBank/DDBJ databases">
        <title>Genome sequencing and annotation of Brassica cretica.</title>
        <authorList>
            <person name="Studholme D.J."/>
            <person name="Sarris P."/>
        </authorList>
    </citation>
    <scope>NUCLEOTIDE SEQUENCE</scope>
    <source>
        <strain evidence="3">PFS-109/04</strain>
        <tissue evidence="3">Leaf</tissue>
    </source>
</reference>
<sequence>MESPKKIAHEIGGVKRDALRFGLNGVKSDIVGSHPLESESVCFSEYYLNFPGKEIARVDEEDYHWAYLRYCTSTQDGYGQANPLTRPSGPIPSSMLGLEVYTGAIDDFGFEDYLNDPRDSETFKPVDLHHGMEVRLGMSKGPVSPSFM</sequence>
<dbReference type="PANTHER" id="PTHR12828:SF3">
    <property type="entry name" value="PROTEASOME MATURATION PROTEIN"/>
    <property type="match status" value="1"/>
</dbReference>
<dbReference type="InterPro" id="IPR008012">
    <property type="entry name" value="Ump1"/>
</dbReference>
<comment type="similarity">
    <text evidence="2">Belongs to the POMP/UMP1 family.</text>
</comment>
<evidence type="ECO:0000256" key="2">
    <source>
        <dbReference type="ARBA" id="ARBA00043974"/>
    </source>
</evidence>
<evidence type="ECO:0000313" key="3">
    <source>
        <dbReference type="EMBL" id="KAF3526620.1"/>
    </source>
</evidence>
<protein>
    <submittedName>
        <fullName evidence="3">Uncharacterized protein</fullName>
    </submittedName>
</protein>
<proteinExistence type="inferred from homology"/>
<dbReference type="AlphaFoldDB" id="A0A8S9Q438"/>
<dbReference type="GO" id="GO:0043248">
    <property type="term" value="P:proteasome assembly"/>
    <property type="evidence" value="ECO:0007669"/>
    <property type="project" value="InterPro"/>
</dbReference>
<dbReference type="PANTHER" id="PTHR12828">
    <property type="entry name" value="PROTEASOME MATURATION PROTEIN UMP1"/>
    <property type="match status" value="1"/>
</dbReference>
<evidence type="ECO:0000256" key="1">
    <source>
        <dbReference type="ARBA" id="ARBA00023186"/>
    </source>
</evidence>
<gene>
    <name evidence="3" type="ORF">F2Q69_00050775</name>
</gene>
<organism evidence="3 4">
    <name type="scientific">Brassica cretica</name>
    <name type="common">Mustard</name>
    <dbReference type="NCBI Taxonomy" id="69181"/>
    <lineage>
        <taxon>Eukaryota</taxon>
        <taxon>Viridiplantae</taxon>
        <taxon>Streptophyta</taxon>
        <taxon>Embryophyta</taxon>
        <taxon>Tracheophyta</taxon>
        <taxon>Spermatophyta</taxon>
        <taxon>Magnoliopsida</taxon>
        <taxon>eudicotyledons</taxon>
        <taxon>Gunneridae</taxon>
        <taxon>Pentapetalae</taxon>
        <taxon>rosids</taxon>
        <taxon>malvids</taxon>
        <taxon>Brassicales</taxon>
        <taxon>Brassicaceae</taxon>
        <taxon>Brassiceae</taxon>
        <taxon>Brassica</taxon>
    </lineage>
</organism>
<evidence type="ECO:0000313" key="4">
    <source>
        <dbReference type="Proteomes" id="UP000712600"/>
    </source>
</evidence>
<comment type="caution">
    <text evidence="3">The sequence shown here is derived from an EMBL/GenBank/DDBJ whole genome shotgun (WGS) entry which is preliminary data.</text>
</comment>
<dbReference type="GO" id="GO:0005634">
    <property type="term" value="C:nucleus"/>
    <property type="evidence" value="ECO:0007669"/>
    <property type="project" value="TreeGrafter"/>
</dbReference>
<dbReference type="Proteomes" id="UP000712600">
    <property type="component" value="Unassembled WGS sequence"/>
</dbReference>
<accession>A0A8S9Q438</accession>
<dbReference type="GO" id="GO:0005737">
    <property type="term" value="C:cytoplasm"/>
    <property type="evidence" value="ECO:0007669"/>
    <property type="project" value="TreeGrafter"/>
</dbReference>
<name>A0A8S9Q438_BRACR</name>
<keyword evidence="1" id="KW-0143">Chaperone</keyword>
<dbReference type="EMBL" id="QGKX02001347">
    <property type="protein sequence ID" value="KAF3526620.1"/>
    <property type="molecule type" value="Genomic_DNA"/>
</dbReference>